<organism evidence="5 6">
    <name type="scientific">Acetivibrio mesophilus</name>
    <dbReference type="NCBI Taxonomy" id="2487273"/>
    <lineage>
        <taxon>Bacteria</taxon>
        <taxon>Bacillati</taxon>
        <taxon>Bacillota</taxon>
        <taxon>Clostridia</taxon>
        <taxon>Eubacteriales</taxon>
        <taxon>Oscillospiraceae</taxon>
        <taxon>Acetivibrio</taxon>
    </lineage>
</organism>
<dbReference type="Gene3D" id="1.20.120.530">
    <property type="entry name" value="GntR ligand-binding domain-like"/>
    <property type="match status" value="1"/>
</dbReference>
<proteinExistence type="predicted"/>
<dbReference type="SUPFAM" id="SSF48008">
    <property type="entry name" value="GntR ligand-binding domain-like"/>
    <property type="match status" value="1"/>
</dbReference>
<dbReference type="Proteomes" id="UP000289166">
    <property type="component" value="Unassembled WGS sequence"/>
</dbReference>
<dbReference type="InterPro" id="IPR036388">
    <property type="entry name" value="WH-like_DNA-bd_sf"/>
</dbReference>
<dbReference type="Pfam" id="PF07729">
    <property type="entry name" value="FCD"/>
    <property type="match status" value="1"/>
</dbReference>
<dbReference type="InterPro" id="IPR000524">
    <property type="entry name" value="Tscrpt_reg_HTH_GntR"/>
</dbReference>
<keyword evidence="3" id="KW-0804">Transcription</keyword>
<accession>A0A4Q0I618</accession>
<dbReference type="RefSeq" id="WP_128706231.1">
    <property type="nucleotide sequence ID" value="NZ_RLII01000019.1"/>
</dbReference>
<dbReference type="PROSITE" id="PS50949">
    <property type="entry name" value="HTH_GNTR"/>
    <property type="match status" value="1"/>
</dbReference>
<dbReference type="GO" id="GO:0003700">
    <property type="term" value="F:DNA-binding transcription factor activity"/>
    <property type="evidence" value="ECO:0007669"/>
    <property type="project" value="InterPro"/>
</dbReference>
<dbReference type="SUPFAM" id="SSF46785">
    <property type="entry name" value="Winged helix' DNA-binding domain"/>
    <property type="match status" value="1"/>
</dbReference>
<dbReference type="AlphaFoldDB" id="A0A4Q0I618"/>
<dbReference type="PANTHER" id="PTHR43537:SF24">
    <property type="entry name" value="GLUCONATE OPERON TRANSCRIPTIONAL REPRESSOR"/>
    <property type="match status" value="1"/>
</dbReference>
<dbReference type="EMBL" id="RLII01000019">
    <property type="protein sequence ID" value="RXE58392.1"/>
    <property type="molecule type" value="Genomic_DNA"/>
</dbReference>
<dbReference type="GO" id="GO:0003677">
    <property type="term" value="F:DNA binding"/>
    <property type="evidence" value="ECO:0007669"/>
    <property type="project" value="UniProtKB-KW"/>
</dbReference>
<comment type="caution">
    <text evidence="5">The sequence shown here is derived from an EMBL/GenBank/DDBJ whole genome shotgun (WGS) entry which is preliminary data.</text>
</comment>
<evidence type="ECO:0000256" key="2">
    <source>
        <dbReference type="ARBA" id="ARBA00023125"/>
    </source>
</evidence>
<dbReference type="InterPro" id="IPR036390">
    <property type="entry name" value="WH_DNA-bd_sf"/>
</dbReference>
<dbReference type="SMART" id="SM00895">
    <property type="entry name" value="FCD"/>
    <property type="match status" value="1"/>
</dbReference>
<keyword evidence="1" id="KW-0805">Transcription regulation</keyword>
<evidence type="ECO:0000256" key="3">
    <source>
        <dbReference type="ARBA" id="ARBA00023163"/>
    </source>
</evidence>
<evidence type="ECO:0000256" key="1">
    <source>
        <dbReference type="ARBA" id="ARBA00023015"/>
    </source>
</evidence>
<keyword evidence="6" id="KW-1185">Reference proteome</keyword>
<sequence length="223" mass="25478">MAKIEHDESESYLRSLRAKVFYQIQNDILNGVYQPGDSLTEKKLCDELGVSRTPVREAIRQLELEELVRSIPNKGVVVTGISAKDIEEIYVIRMMIEGLASRWAAENITPEEAEELKEALDLEEFYTNKNDTEHLLKLDSKFHDILFRASKSKPLIHILSTFHHHVQRARNASFGSPGRAKKVLEEHKAIYEAVVAGDADRAEKMTKEHVKNASMMFKRVFKG</sequence>
<keyword evidence="2" id="KW-0238">DNA-binding</keyword>
<dbReference type="OrthoDB" id="9781630at2"/>
<evidence type="ECO:0000259" key="4">
    <source>
        <dbReference type="PROSITE" id="PS50949"/>
    </source>
</evidence>
<dbReference type="CDD" id="cd07377">
    <property type="entry name" value="WHTH_GntR"/>
    <property type="match status" value="1"/>
</dbReference>
<dbReference type="Gene3D" id="1.10.10.10">
    <property type="entry name" value="Winged helix-like DNA-binding domain superfamily/Winged helix DNA-binding domain"/>
    <property type="match status" value="1"/>
</dbReference>
<evidence type="ECO:0000313" key="6">
    <source>
        <dbReference type="Proteomes" id="UP000289166"/>
    </source>
</evidence>
<dbReference type="InterPro" id="IPR008920">
    <property type="entry name" value="TF_FadR/GntR_C"/>
</dbReference>
<dbReference type="PRINTS" id="PR00035">
    <property type="entry name" value="HTHGNTR"/>
</dbReference>
<dbReference type="PANTHER" id="PTHR43537">
    <property type="entry name" value="TRANSCRIPTIONAL REGULATOR, GNTR FAMILY"/>
    <property type="match status" value="1"/>
</dbReference>
<dbReference type="SMART" id="SM00345">
    <property type="entry name" value="HTH_GNTR"/>
    <property type="match status" value="1"/>
</dbReference>
<feature type="domain" description="HTH gntR-type" evidence="4">
    <location>
        <begin position="14"/>
        <end position="81"/>
    </location>
</feature>
<reference evidence="6" key="1">
    <citation type="submission" date="2018-11" db="EMBL/GenBank/DDBJ databases">
        <title>Genome sequencing of a novel mesophilic and cellulolytic organism within the genus Hungateiclostridium.</title>
        <authorList>
            <person name="Rettenmaier R."/>
            <person name="Liebl W."/>
            <person name="Zverlov V."/>
        </authorList>
    </citation>
    <scope>NUCLEOTIDE SEQUENCE [LARGE SCALE GENOMIC DNA]</scope>
    <source>
        <strain evidence="6">N2K1</strain>
    </source>
</reference>
<dbReference type="InterPro" id="IPR011711">
    <property type="entry name" value="GntR_C"/>
</dbReference>
<evidence type="ECO:0000313" key="5">
    <source>
        <dbReference type="EMBL" id="RXE58392.1"/>
    </source>
</evidence>
<dbReference type="Pfam" id="PF00392">
    <property type="entry name" value="GntR"/>
    <property type="match status" value="1"/>
</dbReference>
<protein>
    <submittedName>
        <fullName evidence="5">GntR family transcriptional regulator</fullName>
    </submittedName>
</protein>
<name>A0A4Q0I618_9FIRM</name>
<gene>
    <name evidence="5" type="ORF">EFD62_12650</name>
</gene>